<evidence type="ECO:0000256" key="6">
    <source>
        <dbReference type="RuleBase" id="RU367093"/>
    </source>
</evidence>
<dbReference type="GO" id="GO:0016042">
    <property type="term" value="P:lipid catabolic process"/>
    <property type="evidence" value="ECO:0007669"/>
    <property type="project" value="UniProtKB-UniRule"/>
</dbReference>
<keyword evidence="9" id="KW-1185">Reference proteome</keyword>
<reference evidence="8" key="1">
    <citation type="submission" date="2022-05" db="EMBL/GenBank/DDBJ databases">
        <title>The Musa troglodytarum L. genome provides insights into the mechanism of non-climacteric behaviour and enrichment of carotenoids.</title>
        <authorList>
            <person name="Wang J."/>
        </authorList>
    </citation>
    <scope>NUCLEOTIDE SEQUENCE</scope>
    <source>
        <tissue evidence="8">Leaf</tissue>
    </source>
</reference>
<dbReference type="SUPFAM" id="SSF53474">
    <property type="entry name" value="alpha/beta-Hydrolases"/>
    <property type="match status" value="1"/>
</dbReference>
<organism evidence="8 9">
    <name type="scientific">Musa troglodytarum</name>
    <name type="common">fe'i banana</name>
    <dbReference type="NCBI Taxonomy" id="320322"/>
    <lineage>
        <taxon>Eukaryota</taxon>
        <taxon>Viridiplantae</taxon>
        <taxon>Streptophyta</taxon>
        <taxon>Embryophyta</taxon>
        <taxon>Tracheophyta</taxon>
        <taxon>Spermatophyta</taxon>
        <taxon>Magnoliopsida</taxon>
        <taxon>Liliopsida</taxon>
        <taxon>Zingiberales</taxon>
        <taxon>Musaceae</taxon>
        <taxon>Musa</taxon>
    </lineage>
</organism>
<comment type="function">
    <text evidence="1 6">Acylhydrolase that catalyzes the hydrolysis of phospholipids at the sn-1 position.</text>
</comment>
<feature type="domain" description="Fungal lipase-type" evidence="7">
    <location>
        <begin position="141"/>
        <end position="297"/>
    </location>
</feature>
<dbReference type="InterPro" id="IPR002921">
    <property type="entry name" value="Fungal_lipase-type"/>
</dbReference>
<dbReference type="PANTHER" id="PTHR31828">
    <property type="entry name" value="PHOSPHOLIPASE A1-IIGAMMA"/>
    <property type="match status" value="1"/>
</dbReference>
<dbReference type="GO" id="GO:0005737">
    <property type="term" value="C:cytoplasm"/>
    <property type="evidence" value="ECO:0007669"/>
    <property type="project" value="UniProtKB-ARBA"/>
</dbReference>
<accession>A0A9E7EBJ0</accession>
<sequence length="405" mass="45760">MEIEIKSVLLYPSLRILPLQKIGAETPSWPELLGSKHWSGLLDPLDHSLRVFLLQCGDMCEVTGDSFIGNDDSKYRGMCRYRPSTLLYQVFFPYAANYDVKEYLYAMSHDSKKQSKESNWMGYIAVSKDAYTKLTGRREIYVVWRGTGRPPEWIEDITVSLVPLDPDNQDVQVMQGWNDIYTLKDSDPQFPCNATSAREQLLSKLSELVELYKNESLSIVCVGYSLGGALAILSSFDIVNKGLSKIEGKAEYFPVCAMVFENPKVGNKAFNDRFEELPKLRALRVRNDGDIVPYWPFSFDYVDTGSVLDIAAKKSPCLKPLVNNHDLQVVLHAVAGWNGKDADFHLEVKRSPALVNKAGGYLKDELHIPKEWWVEKNKGMVLNKGGEWSETPGWNCKSSSNGHQL</sequence>
<name>A0A9E7EBJ0_9LILI</name>
<evidence type="ECO:0000256" key="2">
    <source>
        <dbReference type="ARBA" id="ARBA00010701"/>
    </source>
</evidence>
<dbReference type="AlphaFoldDB" id="A0A9E7EBJ0"/>
<dbReference type="PANTHER" id="PTHR31828:SF10">
    <property type="entry name" value="PHOSPHOLIPASE A1-IIDELTA"/>
    <property type="match status" value="1"/>
</dbReference>
<evidence type="ECO:0000256" key="5">
    <source>
        <dbReference type="ARBA" id="ARBA00023098"/>
    </source>
</evidence>
<dbReference type="Pfam" id="PF01764">
    <property type="entry name" value="Lipase_3"/>
    <property type="match status" value="1"/>
</dbReference>
<dbReference type="FunFam" id="3.40.50.1820:FF:000065">
    <property type="entry name" value="Phospholipase A1-II 3"/>
    <property type="match status" value="1"/>
</dbReference>
<dbReference type="GO" id="GO:0008970">
    <property type="term" value="F:phospholipase A1 activity"/>
    <property type="evidence" value="ECO:0007669"/>
    <property type="project" value="UniProtKB-UniRule"/>
</dbReference>
<dbReference type="Proteomes" id="UP001055439">
    <property type="component" value="Chromosome 1"/>
</dbReference>
<evidence type="ECO:0000313" key="9">
    <source>
        <dbReference type="Proteomes" id="UP001055439"/>
    </source>
</evidence>
<dbReference type="InterPro" id="IPR033556">
    <property type="entry name" value="PLA"/>
</dbReference>
<evidence type="ECO:0000259" key="7">
    <source>
        <dbReference type="Pfam" id="PF01764"/>
    </source>
</evidence>
<dbReference type="InterPro" id="IPR029058">
    <property type="entry name" value="AB_hydrolase_fold"/>
</dbReference>
<dbReference type="Gene3D" id="3.40.50.1820">
    <property type="entry name" value="alpha/beta hydrolase"/>
    <property type="match status" value="1"/>
</dbReference>
<evidence type="ECO:0000256" key="3">
    <source>
        <dbReference type="ARBA" id="ARBA00022801"/>
    </source>
</evidence>
<dbReference type="EC" id="3.1.1.-" evidence="6"/>
<dbReference type="OrthoDB" id="438440at2759"/>
<keyword evidence="5 6" id="KW-0443">Lipid metabolism</keyword>
<keyword evidence="3 6" id="KW-0378">Hydrolase</keyword>
<gene>
    <name evidence="8" type="ORF">MUK42_08489</name>
</gene>
<evidence type="ECO:0000256" key="4">
    <source>
        <dbReference type="ARBA" id="ARBA00022963"/>
    </source>
</evidence>
<evidence type="ECO:0000313" key="8">
    <source>
        <dbReference type="EMBL" id="URD74169.1"/>
    </source>
</evidence>
<comment type="similarity">
    <text evidence="2 6">Belongs to the AB hydrolase superfamily. Lipase family.</text>
</comment>
<dbReference type="CDD" id="cd00519">
    <property type="entry name" value="Lipase_3"/>
    <property type="match status" value="1"/>
</dbReference>
<dbReference type="EMBL" id="CP097502">
    <property type="protein sequence ID" value="URD74169.1"/>
    <property type="molecule type" value="Genomic_DNA"/>
</dbReference>
<protein>
    <recommendedName>
        <fullName evidence="6">Phospholipase A1</fullName>
        <ecNumber evidence="6">3.1.1.-</ecNumber>
    </recommendedName>
</protein>
<keyword evidence="4 6" id="KW-0442">Lipid degradation</keyword>
<proteinExistence type="inferred from homology"/>
<evidence type="ECO:0000256" key="1">
    <source>
        <dbReference type="ARBA" id="ARBA00003523"/>
    </source>
</evidence>